<keyword evidence="10" id="KW-1185">Reference proteome</keyword>
<keyword evidence="4" id="KW-0812">Transmembrane</keyword>
<dbReference type="PANTHER" id="PTHR19957">
    <property type="entry name" value="SYNTAXIN"/>
    <property type="match status" value="1"/>
</dbReference>
<evidence type="ECO:0000256" key="1">
    <source>
        <dbReference type="ARBA" id="ARBA00004211"/>
    </source>
</evidence>
<dbReference type="CDD" id="cd15844">
    <property type="entry name" value="SNARE_syntaxin5"/>
    <property type="match status" value="1"/>
</dbReference>
<evidence type="ECO:0000256" key="6">
    <source>
        <dbReference type="ARBA" id="ARBA00023054"/>
    </source>
</evidence>
<dbReference type="PROSITE" id="PS50192">
    <property type="entry name" value="T_SNARE"/>
    <property type="match status" value="1"/>
</dbReference>
<keyword evidence="6" id="KW-0175">Coiled coil</keyword>
<dbReference type="InterPro" id="IPR010989">
    <property type="entry name" value="SNARE"/>
</dbReference>
<accession>A0A1R0H357</accession>
<proteinExistence type="inferred from homology"/>
<dbReference type="OrthoDB" id="421009at2759"/>
<dbReference type="Pfam" id="PF11416">
    <property type="entry name" value="Syntaxin-5_N"/>
    <property type="match status" value="1"/>
</dbReference>
<dbReference type="InterPro" id="IPR000727">
    <property type="entry name" value="T_SNARE_dom"/>
</dbReference>
<gene>
    <name evidence="9" type="ORF">AYI68_g2274</name>
</gene>
<dbReference type="EMBL" id="LSSL01000835">
    <property type="protein sequence ID" value="OLY83580.1"/>
    <property type="molecule type" value="Genomic_DNA"/>
</dbReference>
<sequence length="319" mass="35930">MSRIRDQRDRTVEFRTIVAALKKRANTKKGFEGGSIVPKKTITTNDQNSFFSKKAKEIAQNIHDTTVVLEDLAKMARKRTIFEDSSGDINDLTATVKMNIAKINEQIMELQSSVHSKKNGGKQVEQHNNNVVILLQSKLATTSNSFKSVLEIRRENLQESSSRRDKLLVGQLPPSVEQSGAQSYLSKRAARVYNSPNLQEDNSSEYTALTLPTFGQDAMQQQQMLIQEQSGYQQSRNEAVKAIESTISELGSIFQQLATMVSEQRDVVQRIDMQIEDVHTNISGAHSELLTYYQNISTNRWLYIKPLSSSLPSPPSIDY</sequence>
<dbReference type="GO" id="GO:0006888">
    <property type="term" value="P:endoplasmic reticulum to Golgi vesicle-mediated transport"/>
    <property type="evidence" value="ECO:0007669"/>
    <property type="project" value="TreeGrafter"/>
</dbReference>
<comment type="caution">
    <text evidence="9">The sequence shown here is derived from an EMBL/GenBank/DDBJ whole genome shotgun (WGS) entry which is preliminary data.</text>
</comment>
<dbReference type="GO" id="GO:0000149">
    <property type="term" value="F:SNARE binding"/>
    <property type="evidence" value="ECO:0007669"/>
    <property type="project" value="TreeGrafter"/>
</dbReference>
<keyword evidence="3" id="KW-0813">Transport</keyword>
<dbReference type="AlphaFoldDB" id="A0A1R0H357"/>
<dbReference type="GO" id="GO:0005484">
    <property type="term" value="F:SNAP receptor activity"/>
    <property type="evidence" value="ECO:0007669"/>
    <property type="project" value="TreeGrafter"/>
</dbReference>
<evidence type="ECO:0000313" key="10">
    <source>
        <dbReference type="Proteomes" id="UP000187455"/>
    </source>
</evidence>
<organism evidence="9 10">
    <name type="scientific">Smittium mucronatum</name>
    <dbReference type="NCBI Taxonomy" id="133383"/>
    <lineage>
        <taxon>Eukaryota</taxon>
        <taxon>Fungi</taxon>
        <taxon>Fungi incertae sedis</taxon>
        <taxon>Zoopagomycota</taxon>
        <taxon>Kickxellomycotina</taxon>
        <taxon>Harpellomycetes</taxon>
        <taxon>Harpellales</taxon>
        <taxon>Legeriomycetaceae</taxon>
        <taxon>Smittium</taxon>
    </lineage>
</organism>
<dbReference type="STRING" id="133383.A0A1R0H357"/>
<evidence type="ECO:0000313" key="9">
    <source>
        <dbReference type="EMBL" id="OLY83580.1"/>
    </source>
</evidence>
<evidence type="ECO:0000256" key="5">
    <source>
        <dbReference type="ARBA" id="ARBA00022989"/>
    </source>
</evidence>
<dbReference type="PANTHER" id="PTHR19957:SF3">
    <property type="entry name" value="SYNTAXIN-5"/>
    <property type="match status" value="1"/>
</dbReference>
<protein>
    <submittedName>
        <fullName evidence="9">Syntaxin-5</fullName>
    </submittedName>
</protein>
<dbReference type="InterPro" id="IPR045242">
    <property type="entry name" value="Syntaxin"/>
</dbReference>
<evidence type="ECO:0000256" key="7">
    <source>
        <dbReference type="ARBA" id="ARBA00023136"/>
    </source>
</evidence>
<feature type="domain" description="T-SNARE coiled-coil homology" evidence="8">
    <location>
        <begin position="230"/>
        <end position="292"/>
    </location>
</feature>
<dbReference type="SMART" id="SM00397">
    <property type="entry name" value="t_SNARE"/>
    <property type="match status" value="1"/>
</dbReference>
<dbReference type="GO" id="GO:0006906">
    <property type="term" value="P:vesicle fusion"/>
    <property type="evidence" value="ECO:0007669"/>
    <property type="project" value="TreeGrafter"/>
</dbReference>
<evidence type="ECO:0000256" key="2">
    <source>
        <dbReference type="ARBA" id="ARBA00009063"/>
    </source>
</evidence>
<keyword evidence="5" id="KW-1133">Transmembrane helix</keyword>
<reference evidence="9 10" key="1">
    <citation type="journal article" date="2016" name="Mol. Biol. Evol.">
        <title>Genome-Wide Survey of Gut Fungi (Harpellales) Reveals the First Horizontally Transferred Ubiquitin Gene from a Mosquito Host.</title>
        <authorList>
            <person name="Wang Y."/>
            <person name="White M.M."/>
            <person name="Kvist S."/>
            <person name="Moncalvo J.M."/>
        </authorList>
    </citation>
    <scope>NUCLEOTIDE SEQUENCE [LARGE SCALE GENOMIC DNA]</scope>
    <source>
        <strain evidence="9 10">ALG-7-W6</strain>
    </source>
</reference>
<evidence type="ECO:0000256" key="4">
    <source>
        <dbReference type="ARBA" id="ARBA00022692"/>
    </source>
</evidence>
<name>A0A1R0H357_9FUNG</name>
<dbReference type="Gene3D" id="1.20.58.70">
    <property type="match status" value="1"/>
</dbReference>
<dbReference type="Proteomes" id="UP000187455">
    <property type="component" value="Unassembled WGS sequence"/>
</dbReference>
<dbReference type="GO" id="GO:0048278">
    <property type="term" value="P:vesicle docking"/>
    <property type="evidence" value="ECO:0007669"/>
    <property type="project" value="TreeGrafter"/>
</dbReference>
<evidence type="ECO:0000259" key="8">
    <source>
        <dbReference type="PROSITE" id="PS50192"/>
    </source>
</evidence>
<comment type="subcellular location">
    <subcellularLocation>
        <location evidence="1">Membrane</location>
        <topology evidence="1">Single-pass type IV membrane protein</topology>
    </subcellularLocation>
</comment>
<dbReference type="GO" id="GO:0031201">
    <property type="term" value="C:SNARE complex"/>
    <property type="evidence" value="ECO:0007669"/>
    <property type="project" value="TreeGrafter"/>
</dbReference>
<dbReference type="GO" id="GO:0000139">
    <property type="term" value="C:Golgi membrane"/>
    <property type="evidence" value="ECO:0007669"/>
    <property type="project" value="TreeGrafter"/>
</dbReference>
<dbReference type="SUPFAM" id="SSF47661">
    <property type="entry name" value="t-snare proteins"/>
    <property type="match status" value="1"/>
</dbReference>
<comment type="similarity">
    <text evidence="2">Belongs to the syntaxin family.</text>
</comment>
<dbReference type="InterPro" id="IPR021538">
    <property type="entry name" value="Syntaxin-5_N"/>
</dbReference>
<dbReference type="GO" id="GO:0006886">
    <property type="term" value="P:intracellular protein transport"/>
    <property type="evidence" value="ECO:0007669"/>
    <property type="project" value="TreeGrafter"/>
</dbReference>
<dbReference type="Pfam" id="PF05739">
    <property type="entry name" value="SNARE"/>
    <property type="match status" value="1"/>
</dbReference>
<evidence type="ECO:0000256" key="3">
    <source>
        <dbReference type="ARBA" id="ARBA00022448"/>
    </source>
</evidence>
<keyword evidence="7" id="KW-0472">Membrane</keyword>